<dbReference type="EMBL" id="CAMPGE010018156">
    <property type="protein sequence ID" value="CAI2376593.1"/>
    <property type="molecule type" value="Genomic_DNA"/>
</dbReference>
<gene>
    <name evidence="1" type="ORF">ECRASSUSDP1_LOCUS17963</name>
</gene>
<organism evidence="1 2">
    <name type="scientific">Euplotes crassus</name>
    <dbReference type="NCBI Taxonomy" id="5936"/>
    <lineage>
        <taxon>Eukaryota</taxon>
        <taxon>Sar</taxon>
        <taxon>Alveolata</taxon>
        <taxon>Ciliophora</taxon>
        <taxon>Intramacronucleata</taxon>
        <taxon>Spirotrichea</taxon>
        <taxon>Hypotrichia</taxon>
        <taxon>Euplotida</taxon>
        <taxon>Euplotidae</taxon>
        <taxon>Moneuplotes</taxon>
    </lineage>
</organism>
<proteinExistence type="predicted"/>
<comment type="caution">
    <text evidence="1">The sequence shown here is derived from an EMBL/GenBank/DDBJ whole genome shotgun (WGS) entry which is preliminary data.</text>
</comment>
<accession>A0AAD1XPL4</accession>
<reference evidence="1" key="1">
    <citation type="submission" date="2023-07" db="EMBL/GenBank/DDBJ databases">
        <authorList>
            <consortium name="AG Swart"/>
            <person name="Singh M."/>
            <person name="Singh A."/>
            <person name="Seah K."/>
            <person name="Emmerich C."/>
        </authorList>
    </citation>
    <scope>NUCLEOTIDE SEQUENCE</scope>
    <source>
        <strain evidence="1">DP1</strain>
    </source>
</reference>
<dbReference type="AlphaFoldDB" id="A0AAD1XPL4"/>
<keyword evidence="2" id="KW-1185">Reference proteome</keyword>
<sequence>MTNLKSLKGFSQSYGIYLKERNEILKQIKCLNFTLIIQKTLSLQNESTPTLSHILKIVEFSLPRACSFSKTLHFL</sequence>
<evidence type="ECO:0000313" key="1">
    <source>
        <dbReference type="EMBL" id="CAI2376593.1"/>
    </source>
</evidence>
<evidence type="ECO:0000313" key="2">
    <source>
        <dbReference type="Proteomes" id="UP001295684"/>
    </source>
</evidence>
<dbReference type="Proteomes" id="UP001295684">
    <property type="component" value="Unassembled WGS sequence"/>
</dbReference>
<name>A0AAD1XPL4_EUPCR</name>
<protein>
    <submittedName>
        <fullName evidence="1">Uncharacterized protein</fullName>
    </submittedName>
</protein>